<accession>K2MEA4</accession>
<sequence>MWRHDPAAARQDAAVHVANESNPAGRGCFWGYKNCGAIGDEAGAPPNKRKGWINLSAAEPIGRNVLFLTCVDDGESLVRDCGLNPQQFHAGVGRTIFLDWSVAPKTARADLQRASRSFRVRRQDAFDIMRLCGTLQQNEKLTIFTTSHVKRALAPWNATAHSIKRGALRHAAEIVETYNLDPHVIPQVARHVDPFDLSQSTVRYLGRCTTMLTQVSSLATLMRREKPRKGRNPG</sequence>
<evidence type="ECO:0000313" key="1">
    <source>
        <dbReference type="EMBL" id="EKF33553.1"/>
    </source>
</evidence>
<evidence type="ECO:0000313" key="2">
    <source>
        <dbReference type="Proteomes" id="UP000007350"/>
    </source>
</evidence>
<proteinExistence type="predicted"/>
<gene>
    <name evidence="1" type="ORF">MOQ_002579</name>
</gene>
<keyword evidence="2" id="KW-1185">Reference proteome</keyword>
<dbReference type="Proteomes" id="UP000007350">
    <property type="component" value="Unassembled WGS sequence"/>
</dbReference>
<reference evidence="1 2" key="1">
    <citation type="journal article" date="2012" name="BMC Genomics">
        <title>Comparative genomic analysis of human infective Trypanosoma cruzi lineages with the bat-restricted subspecies T. cruzi marinkellei.</title>
        <authorList>
            <person name="Franzen O."/>
            <person name="Talavera-Lopez C."/>
            <person name="Ochaya S."/>
            <person name="Butler C.E."/>
            <person name="Messenger L.A."/>
            <person name="Lewis M.D."/>
            <person name="Llewellyn M.S."/>
            <person name="Marinkelle C.J."/>
            <person name="Tyler K.M."/>
            <person name="Miles M.A."/>
            <person name="Andersson B."/>
        </authorList>
    </citation>
    <scope>NUCLEOTIDE SEQUENCE [LARGE SCALE GENOMIC DNA]</scope>
    <source>
        <strain evidence="1 2">B7</strain>
    </source>
</reference>
<dbReference type="OrthoDB" id="252178at2759"/>
<name>K2MEA4_TRYCR</name>
<dbReference type="AlphaFoldDB" id="K2MEA4"/>
<evidence type="ECO:0008006" key="3">
    <source>
        <dbReference type="Google" id="ProtNLM"/>
    </source>
</evidence>
<comment type="caution">
    <text evidence="1">The sequence shown here is derived from an EMBL/GenBank/DDBJ whole genome shotgun (WGS) entry which is preliminary data.</text>
</comment>
<dbReference type="EMBL" id="AHKC01009153">
    <property type="protein sequence ID" value="EKF33553.1"/>
    <property type="molecule type" value="Genomic_DNA"/>
</dbReference>
<organism evidence="1 2">
    <name type="scientific">Trypanosoma cruzi marinkellei</name>
    <dbReference type="NCBI Taxonomy" id="85056"/>
    <lineage>
        <taxon>Eukaryota</taxon>
        <taxon>Discoba</taxon>
        <taxon>Euglenozoa</taxon>
        <taxon>Kinetoplastea</taxon>
        <taxon>Metakinetoplastina</taxon>
        <taxon>Trypanosomatida</taxon>
        <taxon>Trypanosomatidae</taxon>
        <taxon>Trypanosoma</taxon>
        <taxon>Schizotrypanum</taxon>
    </lineage>
</organism>
<protein>
    <recommendedName>
        <fullName evidence="3">Trans-sialidase</fullName>
    </recommendedName>
</protein>